<dbReference type="InParanoid" id="J9A0B7"/>
<keyword evidence="2" id="KW-1185">Reference proteome</keyword>
<dbReference type="Proteomes" id="UP000003163">
    <property type="component" value="Unassembled WGS sequence"/>
</dbReference>
<evidence type="ECO:0000313" key="2">
    <source>
        <dbReference type="Proteomes" id="UP000003163"/>
    </source>
</evidence>
<accession>J9A0B7</accession>
<name>J9A0B7_EDHAE</name>
<gene>
    <name evidence="1" type="ORF">EDEG_00584</name>
</gene>
<comment type="caution">
    <text evidence="1">The sequence shown here is derived from an EMBL/GenBank/DDBJ whole genome shotgun (WGS) entry which is preliminary data.</text>
</comment>
<evidence type="ECO:0000313" key="1">
    <source>
        <dbReference type="EMBL" id="EJW05358.1"/>
    </source>
</evidence>
<reference evidence="1 2" key="1">
    <citation type="submission" date="2011-08" db="EMBL/GenBank/DDBJ databases">
        <authorList>
            <person name="Liu Z.J."/>
            <person name="Shi F.L."/>
            <person name="Lu J.Q."/>
            <person name="Li M."/>
            <person name="Wang Z.L."/>
        </authorList>
    </citation>
    <scope>NUCLEOTIDE SEQUENCE [LARGE SCALE GENOMIC DNA]</scope>
    <source>
        <strain evidence="1 2">USNM 41457</strain>
    </source>
</reference>
<dbReference type="EMBL" id="AFBI03000007">
    <property type="protein sequence ID" value="EJW05358.1"/>
    <property type="molecule type" value="Genomic_DNA"/>
</dbReference>
<sequence>MIITFFIVEFNARYFDIPETMSSWSLGANPEDFNEQIMRNRHTEKPIIFPSENKVQKSEATTKEEIDDAKELEVFLGSCKINDFDVPMINTLLKDEIINTHSKNISETIRSYTNILYILLKGRLDFLNINNRLAIKAMVDNIYKDLESYGADLLENVVTSITLIFREATKQCQIELNNNSDLYDIVVKYSGSTDDLEFMYGQNIAQDLKYLFETIDKHVKNFQETSIAEYNVSVKTEVSNIIAQFNKTFKKVDDYDVKKNFKADIQNTFRYFIDDFVFSCNEIKNLTLAMIKNLENQKSLLNFSHSNEKQKILDICEDLRKTIIIKLENMNDKLELFFRKTVDGLQIEFTKKFNSVHDSFLYNIIKLLCEQNNILNEMTENLFKLKVDQ</sequence>
<protein>
    <submittedName>
        <fullName evidence="1">Uncharacterized protein</fullName>
    </submittedName>
</protein>
<organism evidence="1 2">
    <name type="scientific">Edhazardia aedis (strain USNM 41457)</name>
    <name type="common">Microsporidian parasite</name>
    <dbReference type="NCBI Taxonomy" id="1003232"/>
    <lineage>
        <taxon>Eukaryota</taxon>
        <taxon>Fungi</taxon>
        <taxon>Fungi incertae sedis</taxon>
        <taxon>Microsporidia</taxon>
        <taxon>Edhazardia</taxon>
    </lineage>
</organism>
<proteinExistence type="predicted"/>
<reference evidence="2" key="2">
    <citation type="submission" date="2015-07" db="EMBL/GenBank/DDBJ databases">
        <title>Contrasting host-pathogen interactions and genome evolution in two generalist and specialist microsporidian pathogens of mosquitoes.</title>
        <authorList>
            <consortium name="The Broad Institute Genomics Platform"/>
            <consortium name="The Broad Institute Genome Sequencing Center for Infectious Disease"/>
            <person name="Cuomo C.A."/>
            <person name="Sanscrainte N.D."/>
            <person name="Goldberg J.M."/>
            <person name="Heiman D."/>
            <person name="Young S."/>
            <person name="Zeng Q."/>
            <person name="Becnel J.J."/>
            <person name="Birren B.W."/>
        </authorList>
    </citation>
    <scope>NUCLEOTIDE SEQUENCE [LARGE SCALE GENOMIC DNA]</scope>
    <source>
        <strain evidence="2">USNM 41457</strain>
    </source>
</reference>
<dbReference type="AlphaFoldDB" id="J9A0B7"/>
<dbReference type="VEuPathDB" id="MicrosporidiaDB:EDEG_00584"/>
<dbReference type="HOGENOM" id="CLU_709852_0_0_1"/>